<dbReference type="PANTHER" id="PTHR36039">
    <property type="match status" value="1"/>
</dbReference>
<dbReference type="GO" id="GO:0016874">
    <property type="term" value="F:ligase activity"/>
    <property type="evidence" value="ECO:0007669"/>
    <property type="project" value="UniProtKB-KW"/>
</dbReference>
<dbReference type="EMBL" id="JBHSBA010000001">
    <property type="protein sequence ID" value="MFC4123383.1"/>
    <property type="molecule type" value="Genomic_DNA"/>
</dbReference>
<sequence>MVQSVELLLDDGAEAEIRRQWAELARLGIGAPRDAAHRPHVTVAVATEIWPRIDRALAGLEFRPLPVRLGGLLIFGARRPILVRQVAASAELLALHRRIAELVQPCPGIPATMRPGAWTPHVTLARRLPADRLGEAFAAVAADHDLPAVVVGIRRWDGRSRQEHVLVGGR</sequence>
<dbReference type="InterPro" id="IPR009097">
    <property type="entry name" value="Cyclic_Pdiesterase"/>
</dbReference>
<keyword evidence="2" id="KW-1185">Reference proteome</keyword>
<protein>
    <submittedName>
        <fullName evidence="1">2'-5' RNA ligase family protein</fullName>
    </submittedName>
</protein>
<dbReference type="SUPFAM" id="SSF55144">
    <property type="entry name" value="LigT-like"/>
    <property type="match status" value="1"/>
</dbReference>
<dbReference type="Gene3D" id="3.90.1140.10">
    <property type="entry name" value="Cyclic phosphodiesterase"/>
    <property type="match status" value="1"/>
</dbReference>
<evidence type="ECO:0000313" key="1">
    <source>
        <dbReference type="EMBL" id="MFC4123383.1"/>
    </source>
</evidence>
<comment type="caution">
    <text evidence="1">The sequence shown here is derived from an EMBL/GenBank/DDBJ whole genome shotgun (WGS) entry which is preliminary data.</text>
</comment>
<dbReference type="Pfam" id="PF13563">
    <property type="entry name" value="2_5_RNA_ligase2"/>
    <property type="match status" value="1"/>
</dbReference>
<proteinExistence type="predicted"/>
<dbReference type="PANTHER" id="PTHR36039:SF2">
    <property type="entry name" value="RNA LIGASE_CYCLIC NUCLEOTIDE PHOSPHODIESTERASE FAMILY PROTEIN"/>
    <property type="match status" value="1"/>
</dbReference>
<keyword evidence="1" id="KW-0436">Ligase</keyword>
<dbReference type="Proteomes" id="UP001595767">
    <property type="component" value="Unassembled WGS sequence"/>
</dbReference>
<name>A0ABV8KYG7_9NOCA</name>
<gene>
    <name evidence="1" type="ORF">ACFOW8_00425</name>
</gene>
<evidence type="ECO:0000313" key="2">
    <source>
        <dbReference type="Proteomes" id="UP001595767"/>
    </source>
</evidence>
<organism evidence="1 2">
    <name type="scientific">Nocardia rhizosphaerae</name>
    <dbReference type="NCBI Taxonomy" id="1691571"/>
    <lineage>
        <taxon>Bacteria</taxon>
        <taxon>Bacillati</taxon>
        <taxon>Actinomycetota</taxon>
        <taxon>Actinomycetes</taxon>
        <taxon>Mycobacteriales</taxon>
        <taxon>Nocardiaceae</taxon>
        <taxon>Nocardia</taxon>
    </lineage>
</organism>
<dbReference type="RefSeq" id="WP_378543590.1">
    <property type="nucleotide sequence ID" value="NZ_JBHSBA010000001.1"/>
</dbReference>
<reference evidence="2" key="1">
    <citation type="journal article" date="2019" name="Int. J. Syst. Evol. Microbiol.">
        <title>The Global Catalogue of Microorganisms (GCM) 10K type strain sequencing project: providing services to taxonomists for standard genome sequencing and annotation.</title>
        <authorList>
            <consortium name="The Broad Institute Genomics Platform"/>
            <consortium name="The Broad Institute Genome Sequencing Center for Infectious Disease"/>
            <person name="Wu L."/>
            <person name="Ma J."/>
        </authorList>
    </citation>
    <scope>NUCLEOTIDE SEQUENCE [LARGE SCALE GENOMIC DNA]</scope>
    <source>
        <strain evidence="2">CGMCC 4.7204</strain>
    </source>
</reference>
<accession>A0ABV8KYG7</accession>